<protein>
    <recommendedName>
        <fullName evidence="3">DNA-binding protein</fullName>
    </recommendedName>
</protein>
<comment type="caution">
    <text evidence="1">The sequence shown here is derived from an EMBL/GenBank/DDBJ whole genome shotgun (WGS) entry which is preliminary data.</text>
</comment>
<dbReference type="Proteomes" id="UP000020938">
    <property type="component" value="Unassembled WGS sequence"/>
</dbReference>
<proteinExistence type="predicted"/>
<organism evidence="1 2">
    <name type="scientific">Bacteroides fragilis str. 3976T8</name>
    <dbReference type="NCBI Taxonomy" id="1339314"/>
    <lineage>
        <taxon>Bacteria</taxon>
        <taxon>Pseudomonadati</taxon>
        <taxon>Bacteroidota</taxon>
        <taxon>Bacteroidia</taxon>
        <taxon>Bacteroidales</taxon>
        <taxon>Bacteroidaceae</taxon>
        <taxon>Bacteroides</taxon>
    </lineage>
</organism>
<dbReference type="InterPro" id="IPR009061">
    <property type="entry name" value="DNA-bd_dom_put_sf"/>
</dbReference>
<name>A0A016BRJ8_BACFG</name>
<dbReference type="RefSeq" id="WP_032599043.1">
    <property type="nucleotide sequence ID" value="NZ_JGDS01000067.1"/>
</dbReference>
<dbReference type="PATRIC" id="fig|1339314.3.peg.4408"/>
<accession>A0A016BRJ8</accession>
<gene>
    <name evidence="1" type="ORF">M123_4271</name>
</gene>
<dbReference type="PANTHER" id="PTHR34585">
    <property type="match status" value="1"/>
</dbReference>
<evidence type="ECO:0008006" key="3">
    <source>
        <dbReference type="Google" id="ProtNLM"/>
    </source>
</evidence>
<evidence type="ECO:0000313" key="1">
    <source>
        <dbReference type="EMBL" id="EXZ71432.1"/>
    </source>
</evidence>
<reference evidence="1 2" key="1">
    <citation type="submission" date="2014-02" db="EMBL/GenBank/DDBJ databases">
        <authorList>
            <person name="Sears C."/>
            <person name="Carroll K."/>
            <person name="Sack B.R."/>
            <person name="Qadri F."/>
            <person name="Myers L.L."/>
            <person name="Chung G.-T."/>
            <person name="Escheverria P."/>
            <person name="Fraser C.M."/>
            <person name="Sadzewicz L."/>
            <person name="Shefchek K.A."/>
            <person name="Tallon L."/>
            <person name="Das S.P."/>
            <person name="Daugherty S."/>
            <person name="Mongodin E.F."/>
        </authorList>
    </citation>
    <scope>NUCLEOTIDE SEQUENCE [LARGE SCALE GENOMIC DNA]</scope>
    <source>
        <strain evidence="1 2">3976T8</strain>
    </source>
</reference>
<sequence>MSYHFLEREDPRVDALFQGLDNMERLIAAMEDIPRSAFHGERFLTDEELSGILRVSRRTLQEYRTLGVVPYYLVQGKALYKESDILKILEDAYKRCKEDMRWV</sequence>
<dbReference type="AlphaFoldDB" id="A0A016BRJ8"/>
<dbReference type="SUPFAM" id="SSF46955">
    <property type="entry name" value="Putative DNA-binding domain"/>
    <property type="match status" value="1"/>
</dbReference>
<dbReference type="EMBL" id="JGDS01000067">
    <property type="protein sequence ID" value="EXZ71432.1"/>
    <property type="molecule type" value="Genomic_DNA"/>
</dbReference>
<dbReference type="PANTHER" id="PTHR34585:SF22">
    <property type="entry name" value="HELIX-TURN-HELIX DOMAIN-CONTAINING PROTEIN"/>
    <property type="match status" value="1"/>
</dbReference>
<evidence type="ECO:0000313" key="2">
    <source>
        <dbReference type="Proteomes" id="UP000020938"/>
    </source>
</evidence>